<dbReference type="GO" id="GO:1904047">
    <property type="term" value="F:S-adenosyl-L-methionine binding"/>
    <property type="evidence" value="ECO:0007669"/>
    <property type="project" value="UniProtKB-UniRule"/>
</dbReference>
<dbReference type="SUPFAM" id="SSF53335">
    <property type="entry name" value="S-adenosyl-L-methionine-dependent methyltransferases"/>
    <property type="match status" value="1"/>
</dbReference>
<dbReference type="GO" id="GO:0016743">
    <property type="term" value="F:carboxyl- or carbamoyltransferase activity"/>
    <property type="evidence" value="ECO:0007669"/>
    <property type="project" value="UniProtKB-UniRule"/>
</dbReference>
<keyword evidence="2 3" id="KW-0949">S-adenosyl-L-methionine</keyword>
<feature type="domain" description="Methyltransferase" evidence="5">
    <location>
        <begin position="60"/>
        <end position="158"/>
    </location>
</feature>
<comment type="similarity">
    <text evidence="3">Belongs to the class I-like SAM-binding methyltransferase superfamily. Cx-SAM synthase family.</text>
</comment>
<dbReference type="OrthoDB" id="9779941at2"/>
<keyword evidence="1 3" id="KW-0808">Transferase</keyword>
<dbReference type="NCBIfam" id="NF011995">
    <property type="entry name" value="PRK15451.1"/>
    <property type="match status" value="1"/>
</dbReference>
<dbReference type="CDD" id="cd02440">
    <property type="entry name" value="AdoMet_MTases"/>
    <property type="match status" value="1"/>
</dbReference>
<feature type="binding site" evidence="3 4">
    <location>
        <position position="132"/>
    </location>
    <ligand>
        <name>S-adenosyl-L-methionine</name>
        <dbReference type="ChEBI" id="CHEBI:59789"/>
    </ligand>
</feature>
<dbReference type="PIRSF" id="PIRSF006325">
    <property type="entry name" value="MeTrfase_bac"/>
    <property type="match status" value="1"/>
</dbReference>
<dbReference type="RefSeq" id="WP_068377001.1">
    <property type="nucleotide sequence ID" value="NZ_LSNE01000005.1"/>
</dbReference>
<dbReference type="HAMAP" id="MF_01589">
    <property type="entry name" value="Cx_SAM_synthase"/>
    <property type="match status" value="1"/>
</dbReference>
<feature type="binding site" evidence="3 4">
    <location>
        <begin position="117"/>
        <end position="118"/>
    </location>
    <ligand>
        <name>S-adenosyl-L-methionine</name>
        <dbReference type="ChEBI" id="CHEBI:59789"/>
    </ligand>
</feature>
<dbReference type="STRING" id="1799789.AX660_12030"/>
<dbReference type="EMBL" id="LSNE01000005">
    <property type="protein sequence ID" value="KXI29460.1"/>
    <property type="molecule type" value="Genomic_DNA"/>
</dbReference>
<comment type="subunit">
    <text evidence="3">Homodimer.</text>
</comment>
<comment type="function">
    <text evidence="3">Catalyzes the conversion of S-adenosyl-L-methionine (SAM) to carboxy-S-adenosyl-L-methionine (Cx-SAM).</text>
</comment>
<gene>
    <name evidence="3" type="primary">cmoA</name>
    <name evidence="6" type="ORF">AX660_12030</name>
</gene>
<dbReference type="GO" id="GO:0032259">
    <property type="term" value="P:methylation"/>
    <property type="evidence" value="ECO:0007669"/>
    <property type="project" value="UniProtKB-KW"/>
</dbReference>
<dbReference type="Gene3D" id="3.40.50.150">
    <property type="entry name" value="Vaccinia Virus protein VP39"/>
    <property type="match status" value="1"/>
</dbReference>
<evidence type="ECO:0000256" key="3">
    <source>
        <dbReference type="HAMAP-Rule" id="MF_01589"/>
    </source>
</evidence>
<dbReference type="InterPro" id="IPR005271">
    <property type="entry name" value="CmoA"/>
</dbReference>
<keyword evidence="7" id="KW-1185">Reference proteome</keyword>
<feature type="binding site" evidence="3 4">
    <location>
        <begin position="64"/>
        <end position="66"/>
    </location>
    <ligand>
        <name>S-adenosyl-L-methionine</name>
        <dbReference type="ChEBI" id="CHEBI:59789"/>
    </ligand>
</feature>
<evidence type="ECO:0000259" key="5">
    <source>
        <dbReference type="Pfam" id="PF13649"/>
    </source>
</evidence>
<feature type="binding site" evidence="3">
    <location>
        <position position="199"/>
    </location>
    <ligand>
        <name>S-adenosyl-L-methionine</name>
        <dbReference type="ChEBI" id="CHEBI:59789"/>
    </ligand>
</feature>
<accession>A0A136A2W3</accession>
<comment type="caution">
    <text evidence="6">The sequence shown here is derived from an EMBL/GenBank/DDBJ whole genome shotgun (WGS) entry which is preliminary data.</text>
</comment>
<evidence type="ECO:0000313" key="6">
    <source>
        <dbReference type="EMBL" id="KXI29460.1"/>
    </source>
</evidence>
<sequence length="242" mass="26956">MQAGKDAIYSYPQTIEPFRFDQAVAEVFPDMIQRSVPGYATIIDTIGQLVGRCAQDNSHIYDLGCSLGAASLAASKNLNKTNCKIIAVDNSAAMVERCRLHTKAFKSACPIEVLCDDIQNIAIKKASVVIMNFTLQFLAPEERNSIIAKIFAGLLPGGILILSEKLQHKDAVSNELLIDLHHEFKRRNGYSELEISQKRSALEDVMRIESFESHQQRLLSAGFVEVNMWFKCFNFASIVAIK</sequence>
<evidence type="ECO:0000256" key="2">
    <source>
        <dbReference type="ARBA" id="ARBA00022691"/>
    </source>
</evidence>
<dbReference type="AlphaFoldDB" id="A0A136A2W3"/>
<keyword evidence="6" id="KW-0489">Methyltransferase</keyword>
<comment type="catalytic activity">
    <reaction evidence="3">
        <text>prephenate + S-adenosyl-L-methionine = carboxy-S-adenosyl-L-methionine + 3-phenylpyruvate + H2O</text>
        <dbReference type="Rhea" id="RHEA:51692"/>
        <dbReference type="ChEBI" id="CHEBI:15377"/>
        <dbReference type="ChEBI" id="CHEBI:18005"/>
        <dbReference type="ChEBI" id="CHEBI:29934"/>
        <dbReference type="ChEBI" id="CHEBI:59789"/>
        <dbReference type="ChEBI" id="CHEBI:134278"/>
    </reaction>
</comment>
<organism evidence="6 7">
    <name type="scientific">Paraglaciecola hydrolytica</name>
    <dbReference type="NCBI Taxonomy" id="1799789"/>
    <lineage>
        <taxon>Bacteria</taxon>
        <taxon>Pseudomonadati</taxon>
        <taxon>Pseudomonadota</taxon>
        <taxon>Gammaproteobacteria</taxon>
        <taxon>Alteromonadales</taxon>
        <taxon>Alteromonadaceae</taxon>
        <taxon>Paraglaciecola</taxon>
    </lineage>
</organism>
<evidence type="ECO:0000313" key="7">
    <source>
        <dbReference type="Proteomes" id="UP000070299"/>
    </source>
</evidence>
<dbReference type="Proteomes" id="UP000070299">
    <property type="component" value="Unassembled WGS sequence"/>
</dbReference>
<protein>
    <recommendedName>
        <fullName evidence="3">Carboxy-S-adenosyl-L-methionine synthase</fullName>
        <shortName evidence="3">Cx-SAM synthase</shortName>
        <ecNumber evidence="3">2.1.3.-</ecNumber>
    </recommendedName>
</protein>
<dbReference type="GO" id="GO:0008168">
    <property type="term" value="F:methyltransferase activity"/>
    <property type="evidence" value="ECO:0007669"/>
    <property type="project" value="UniProtKB-KW"/>
</dbReference>
<evidence type="ECO:0000256" key="4">
    <source>
        <dbReference type="PIRSR" id="PIRSR006325-1"/>
    </source>
</evidence>
<reference evidence="7" key="1">
    <citation type="submission" date="2016-02" db="EMBL/GenBank/DDBJ databases">
        <authorList>
            <person name="Schultz-Johansen M."/>
            <person name="Glaring M.A."/>
            <person name="Bech P.K."/>
            <person name="Stougaard P."/>
        </authorList>
    </citation>
    <scope>NUCLEOTIDE SEQUENCE [LARGE SCALE GENOMIC DNA]</scope>
    <source>
        <strain evidence="7">S66</strain>
    </source>
</reference>
<name>A0A136A2W3_9ALTE</name>
<dbReference type="PANTHER" id="PTHR43861:SF2">
    <property type="entry name" value="CARBOXY-S-ADENOSYL-L-METHIONINE SYNTHASE"/>
    <property type="match status" value="1"/>
</dbReference>
<dbReference type="InterPro" id="IPR029063">
    <property type="entry name" value="SAM-dependent_MTases_sf"/>
</dbReference>
<evidence type="ECO:0000256" key="1">
    <source>
        <dbReference type="ARBA" id="ARBA00022679"/>
    </source>
</evidence>
<dbReference type="NCBIfam" id="TIGR00740">
    <property type="entry name" value="carboxy-S-adenosyl-L-methionine synthase CmoA"/>
    <property type="match status" value="1"/>
</dbReference>
<feature type="binding site" evidence="3 4">
    <location>
        <position position="39"/>
    </location>
    <ligand>
        <name>S-adenosyl-L-methionine</name>
        <dbReference type="ChEBI" id="CHEBI:59789"/>
    </ligand>
</feature>
<feature type="binding site" evidence="3 4">
    <location>
        <begin position="89"/>
        <end position="90"/>
    </location>
    <ligand>
        <name>S-adenosyl-L-methionine</name>
        <dbReference type="ChEBI" id="CHEBI:59789"/>
    </ligand>
</feature>
<dbReference type="Pfam" id="PF13649">
    <property type="entry name" value="Methyltransf_25"/>
    <property type="match status" value="1"/>
</dbReference>
<dbReference type="GO" id="GO:0002098">
    <property type="term" value="P:tRNA wobble uridine modification"/>
    <property type="evidence" value="ECO:0007669"/>
    <property type="project" value="InterPro"/>
</dbReference>
<proteinExistence type="inferred from homology"/>
<dbReference type="InterPro" id="IPR041698">
    <property type="entry name" value="Methyltransf_25"/>
</dbReference>
<dbReference type="PANTHER" id="PTHR43861">
    <property type="entry name" value="TRANS-ACONITATE 2-METHYLTRANSFERASE-RELATED"/>
    <property type="match status" value="1"/>
</dbReference>
<dbReference type="EC" id="2.1.3.-" evidence="3"/>